<reference evidence="7 8" key="1">
    <citation type="submission" date="2024-06" db="EMBL/GenBank/DDBJ databases">
        <title>The Natural Products Discovery Center: Release of the First 8490 Sequenced Strains for Exploring Actinobacteria Biosynthetic Diversity.</title>
        <authorList>
            <person name="Kalkreuter E."/>
            <person name="Kautsar S.A."/>
            <person name="Yang D."/>
            <person name="Bader C.D."/>
            <person name="Teijaro C.N."/>
            <person name="Fluegel L."/>
            <person name="Davis C.M."/>
            <person name="Simpson J.R."/>
            <person name="Lauterbach L."/>
            <person name="Steele A.D."/>
            <person name="Gui C."/>
            <person name="Meng S."/>
            <person name="Li G."/>
            <person name="Viehrig K."/>
            <person name="Ye F."/>
            <person name="Su P."/>
            <person name="Kiefer A.F."/>
            <person name="Nichols A."/>
            <person name="Cepeda A.J."/>
            <person name="Yan W."/>
            <person name="Fan B."/>
            <person name="Jiang Y."/>
            <person name="Adhikari A."/>
            <person name="Zheng C.-J."/>
            <person name="Schuster L."/>
            <person name="Cowan T.M."/>
            <person name="Smanski M.J."/>
            <person name="Chevrette M.G."/>
            <person name="De Carvalho L.P.S."/>
            <person name="Shen B."/>
        </authorList>
    </citation>
    <scope>NUCLEOTIDE SEQUENCE [LARGE SCALE GENOMIC DNA]</scope>
    <source>
        <strain evidence="7 8">NPDC006286</strain>
    </source>
</reference>
<dbReference type="InterPro" id="IPR002513">
    <property type="entry name" value="Tn3_Tnp_DDE_dom"/>
</dbReference>
<keyword evidence="2" id="KW-0815">Transposition</keyword>
<feature type="domain" description="DUF4158" evidence="6">
    <location>
        <begin position="1"/>
        <end position="73"/>
    </location>
</feature>
<keyword evidence="8" id="KW-1185">Reference proteome</keyword>
<evidence type="ECO:0000259" key="6">
    <source>
        <dbReference type="Pfam" id="PF13700"/>
    </source>
</evidence>
<protein>
    <submittedName>
        <fullName evidence="7">Tn3 family transposase</fullName>
    </submittedName>
</protein>
<feature type="non-terminal residue" evidence="7">
    <location>
        <position position="1"/>
    </location>
</feature>
<gene>
    <name evidence="7" type="ORF">ABZ071_34605</name>
</gene>
<dbReference type="InterPro" id="IPR047653">
    <property type="entry name" value="Tn3-like_transpos"/>
</dbReference>
<dbReference type="Pfam" id="PF01526">
    <property type="entry name" value="DDE_Tnp_Tn3"/>
    <property type="match status" value="1"/>
</dbReference>
<keyword evidence="3" id="KW-0238">DNA-binding</keyword>
<dbReference type="Proteomes" id="UP001550348">
    <property type="component" value="Unassembled WGS sequence"/>
</dbReference>
<dbReference type="NCBIfam" id="NF033527">
    <property type="entry name" value="transpos_Tn3"/>
    <property type="match status" value="1"/>
</dbReference>
<evidence type="ECO:0000313" key="7">
    <source>
        <dbReference type="EMBL" id="MEU0156908.1"/>
    </source>
</evidence>
<dbReference type="Pfam" id="PF13700">
    <property type="entry name" value="DUF4158"/>
    <property type="match status" value="1"/>
</dbReference>
<comment type="caution">
    <text evidence="7">The sequence shown here is derived from an EMBL/GenBank/DDBJ whole genome shotgun (WGS) entry which is preliminary data.</text>
</comment>
<evidence type="ECO:0000256" key="4">
    <source>
        <dbReference type="ARBA" id="ARBA00023172"/>
    </source>
</evidence>
<evidence type="ECO:0000256" key="1">
    <source>
        <dbReference type="ARBA" id="ARBA00009402"/>
    </source>
</evidence>
<dbReference type="EMBL" id="JBEXRX010000255">
    <property type="protein sequence ID" value="MEU0156908.1"/>
    <property type="molecule type" value="Genomic_DNA"/>
</dbReference>
<evidence type="ECO:0000259" key="5">
    <source>
        <dbReference type="Pfam" id="PF01526"/>
    </source>
</evidence>
<organism evidence="7 8">
    <name type="scientific">Micromonospora fulviviridis</name>
    <dbReference type="NCBI Taxonomy" id="47860"/>
    <lineage>
        <taxon>Bacteria</taxon>
        <taxon>Bacillati</taxon>
        <taxon>Actinomycetota</taxon>
        <taxon>Actinomycetes</taxon>
        <taxon>Micromonosporales</taxon>
        <taxon>Micromonosporaceae</taxon>
        <taxon>Micromonospora</taxon>
    </lineage>
</organism>
<dbReference type="RefSeq" id="WP_355668385.1">
    <property type="nucleotide sequence ID" value="NZ_JBEXRX010000255.1"/>
</dbReference>
<name>A0ABV2VVU1_9ACTN</name>
<sequence length="934" mass="101604">TAYEHAWEIRDAYGYRDFSDSAAQEQLRDFMDGRAWTHAEGALALFTQATAWLRRHRVLLPGVSTLARLVSQVRDQAAERMYRTLADAAASADAELPYRLRDLLAVPEGQRLSALELLRRAPTRTSGVAMSRALDRASTALAIGARAAQVQAIPANRLAALARYGLAAKAPQLAELAEPRKTATLLATARNLEAAAVDDALDLFDLLMATRVINPARRASREQRLATLPRLERASALLLAVNTALLDLLAAAAEDGRVDVAAAWAAVERVAPREQITAAAAMVEDLLPADDGDETALRANIASRYGVVRPFVELLAEALPLAATPAATELLHALRRLPELLRRRVSRKPLQPADVEAALVPALWRPAVFANRRLPAGTVDRDAYVLCLLEQLRTALRRRDVFAHPSLRWSDPRARLLDGADWLAVRDEVLAGLGLAESVDEHLAACAATLDAAWRLLAQRIEEAGPDASVRIVPGEGGRMRLSVQKLEALGEPASLVALRKTVAAMLPRVDLPELLMEVHAWTGCFDEYVHVGDLSTRIEDLPVAIAALLVAEACNVGLTPVIKPGEPALTRDRLSHVDQNYVRAETHAAANARLIEAQAGIEIAGLWGGGLLASVDGLRFVVPVRTINAAPSPRYFGLKRGGTWLNAVNDQVAGIGAVFVPGTRRDSLHILDTLLNLDAGPKPEMVTTDTASYSDIVFGLFRLLGYRFSPRIADMGGTQFWRADPPAGLPGDYGPLGAVARGRVNLDRIRTHWPDMLRVAGSLVTSKVRAYDLIRMISRDGNPTPLGQAFAEYGRVDKTLHLLAMVDPADETYRRRVTRQLNVQESRHRLARKIFHGQRGELRQAYREGQEDQLGALGLVLNAVVLWNTRYIDAAVRALRAAGQPVAADDAARLSPLGHEHINLLGRYAFPRPVAQPVLRALRDPAADDLASS</sequence>
<comment type="similarity">
    <text evidence="1">Belongs to the transposase 7 family.</text>
</comment>
<accession>A0ABV2VVU1</accession>
<evidence type="ECO:0000256" key="2">
    <source>
        <dbReference type="ARBA" id="ARBA00022578"/>
    </source>
</evidence>
<evidence type="ECO:0000313" key="8">
    <source>
        <dbReference type="Proteomes" id="UP001550348"/>
    </source>
</evidence>
<keyword evidence="4" id="KW-0233">DNA recombination</keyword>
<feature type="domain" description="Tn3 transposase DDE" evidence="5">
    <location>
        <begin position="514"/>
        <end position="909"/>
    </location>
</feature>
<proteinExistence type="inferred from homology"/>
<dbReference type="InterPro" id="IPR025296">
    <property type="entry name" value="DUF4158"/>
</dbReference>
<evidence type="ECO:0000256" key="3">
    <source>
        <dbReference type="ARBA" id="ARBA00023125"/>
    </source>
</evidence>